<dbReference type="EMBL" id="LFYR01000182">
    <property type="protein sequence ID" value="KMZ75296.1"/>
    <property type="molecule type" value="Genomic_DNA"/>
</dbReference>
<gene>
    <name evidence="3" type="ORF">ZOSMA_116G00200</name>
</gene>
<dbReference type="AlphaFoldDB" id="A0A0K9Q1Y0"/>
<protein>
    <submittedName>
        <fullName evidence="3">Chaperone protein dnaJ-like</fullName>
    </submittedName>
</protein>
<name>A0A0K9Q1Y0_ZOSMR</name>
<organism evidence="3 4">
    <name type="scientific">Zostera marina</name>
    <name type="common">Eelgrass</name>
    <dbReference type="NCBI Taxonomy" id="29655"/>
    <lineage>
        <taxon>Eukaryota</taxon>
        <taxon>Viridiplantae</taxon>
        <taxon>Streptophyta</taxon>
        <taxon>Embryophyta</taxon>
        <taxon>Tracheophyta</taxon>
        <taxon>Spermatophyta</taxon>
        <taxon>Magnoliopsida</taxon>
        <taxon>Liliopsida</taxon>
        <taxon>Zosteraceae</taxon>
        <taxon>Zostera</taxon>
    </lineage>
</organism>
<feature type="region of interest" description="Disordered" evidence="1">
    <location>
        <begin position="46"/>
        <end position="83"/>
    </location>
</feature>
<evidence type="ECO:0000256" key="2">
    <source>
        <dbReference type="SAM" id="Phobius"/>
    </source>
</evidence>
<keyword evidence="2" id="KW-1133">Transmembrane helix</keyword>
<dbReference type="OrthoDB" id="201720at2759"/>
<evidence type="ECO:0000313" key="3">
    <source>
        <dbReference type="EMBL" id="KMZ75296.1"/>
    </source>
</evidence>
<dbReference type="Proteomes" id="UP000036987">
    <property type="component" value="Unassembled WGS sequence"/>
</dbReference>
<feature type="non-terminal residue" evidence="3">
    <location>
        <position position="190"/>
    </location>
</feature>
<evidence type="ECO:0000313" key="4">
    <source>
        <dbReference type="Proteomes" id="UP000036987"/>
    </source>
</evidence>
<keyword evidence="4" id="KW-1185">Reference proteome</keyword>
<keyword evidence="2" id="KW-0472">Membrane</keyword>
<reference evidence="4" key="1">
    <citation type="journal article" date="2016" name="Nature">
        <title>The genome of the seagrass Zostera marina reveals angiosperm adaptation to the sea.</title>
        <authorList>
            <person name="Olsen J.L."/>
            <person name="Rouze P."/>
            <person name="Verhelst B."/>
            <person name="Lin Y.-C."/>
            <person name="Bayer T."/>
            <person name="Collen J."/>
            <person name="Dattolo E."/>
            <person name="De Paoli E."/>
            <person name="Dittami S."/>
            <person name="Maumus F."/>
            <person name="Michel G."/>
            <person name="Kersting A."/>
            <person name="Lauritano C."/>
            <person name="Lohaus R."/>
            <person name="Toepel M."/>
            <person name="Tonon T."/>
            <person name="Vanneste K."/>
            <person name="Amirebrahimi M."/>
            <person name="Brakel J."/>
            <person name="Bostroem C."/>
            <person name="Chovatia M."/>
            <person name="Grimwood J."/>
            <person name="Jenkins J.W."/>
            <person name="Jueterbock A."/>
            <person name="Mraz A."/>
            <person name="Stam W.T."/>
            <person name="Tice H."/>
            <person name="Bornberg-Bauer E."/>
            <person name="Green P.J."/>
            <person name="Pearson G.A."/>
            <person name="Procaccini G."/>
            <person name="Duarte C.M."/>
            <person name="Schmutz J."/>
            <person name="Reusch T.B.H."/>
            <person name="Van de Peer Y."/>
        </authorList>
    </citation>
    <scope>NUCLEOTIDE SEQUENCE [LARGE SCALE GENOMIC DNA]</scope>
    <source>
        <strain evidence="4">cv. Finnish</strain>
    </source>
</reference>
<feature type="compositionally biased region" description="Low complexity" evidence="1">
    <location>
        <begin position="56"/>
        <end position="76"/>
    </location>
</feature>
<evidence type="ECO:0000256" key="1">
    <source>
        <dbReference type="SAM" id="MobiDB-lite"/>
    </source>
</evidence>
<keyword evidence="2" id="KW-0812">Transmembrane</keyword>
<feature type="transmembrane region" description="Helical" evidence="2">
    <location>
        <begin position="168"/>
        <end position="188"/>
    </location>
</feature>
<sequence length="190" mass="20962">MLCGGRIISCSSSPSYKSLIHLNSYHKFIDRSKLKAPTFRCQLSAAGAVPGDPKSPDASSSSVSSSSIEEISSGSSRDSDKNPASFCIIEGPETVQDFAKMELREIKDNIKSRRNKIFLHMEEVRRLRVQQRLKNAELGIFIEEQEDIPDFPSFIPFLPPLTTANLKLYYATCFTIVAGVIIFGGLLAPS</sequence>
<comment type="caution">
    <text evidence="3">The sequence shown here is derived from an EMBL/GenBank/DDBJ whole genome shotgun (WGS) entry which is preliminary data.</text>
</comment>
<proteinExistence type="predicted"/>
<accession>A0A0K9Q1Y0</accession>